<protein>
    <recommendedName>
        <fullName evidence="2">Acb2/Tad1 hairpin domain-containing protein</fullName>
    </recommendedName>
</protein>
<name>A0A6J5N3F8_9CAUD</name>
<keyword evidence="1" id="KW-0547">Nucleotide-binding</keyword>
<dbReference type="InterPro" id="IPR056098">
    <property type="entry name" value="Acb2/Tad1_hairpin"/>
</dbReference>
<organism evidence="3">
    <name type="scientific">uncultured Caudovirales phage</name>
    <dbReference type="NCBI Taxonomy" id="2100421"/>
    <lineage>
        <taxon>Viruses</taxon>
        <taxon>Duplodnaviria</taxon>
        <taxon>Heunggongvirae</taxon>
        <taxon>Uroviricota</taxon>
        <taxon>Caudoviricetes</taxon>
        <taxon>Peduoviridae</taxon>
        <taxon>Maltschvirus</taxon>
        <taxon>Maltschvirus maltsch</taxon>
    </lineage>
</organism>
<dbReference type="EMBL" id="LR796582">
    <property type="protein sequence ID" value="CAB4153248.1"/>
    <property type="molecule type" value="Genomic_DNA"/>
</dbReference>
<gene>
    <name evidence="3" type="ORF">UFOVP610_56</name>
</gene>
<reference evidence="3" key="1">
    <citation type="submission" date="2020-04" db="EMBL/GenBank/DDBJ databases">
        <authorList>
            <person name="Chiriac C."/>
            <person name="Salcher M."/>
            <person name="Ghai R."/>
            <person name="Kavagutti S V."/>
        </authorList>
    </citation>
    <scope>NUCLEOTIDE SEQUENCE</scope>
</reference>
<proteinExistence type="predicted"/>
<sequence length="73" mass="8273">MFDTHKLNDAGFEEVKTLKSTMADVMAKILPLMPDGREKSIFMTKIEEGMFFGTKAIASKEGNFTEIIKYTTF</sequence>
<feature type="domain" description="Acb2/Tad1 hairpin" evidence="2">
    <location>
        <begin position="10"/>
        <end position="58"/>
    </location>
</feature>
<evidence type="ECO:0000313" key="3">
    <source>
        <dbReference type="EMBL" id="CAB4153248.1"/>
    </source>
</evidence>
<dbReference type="Pfam" id="PF24729">
    <property type="entry name" value="Acb2_Tad1_hairpin"/>
    <property type="match status" value="1"/>
</dbReference>
<evidence type="ECO:0000259" key="2">
    <source>
        <dbReference type="Pfam" id="PF24729"/>
    </source>
</evidence>
<dbReference type="GO" id="GO:0000166">
    <property type="term" value="F:nucleotide binding"/>
    <property type="evidence" value="ECO:0007669"/>
    <property type="project" value="UniProtKB-KW"/>
</dbReference>
<evidence type="ECO:0000256" key="1">
    <source>
        <dbReference type="ARBA" id="ARBA00022741"/>
    </source>
</evidence>
<accession>A0A6J5N3F8</accession>